<dbReference type="GO" id="GO:0046983">
    <property type="term" value="F:protein dimerization activity"/>
    <property type="evidence" value="ECO:0007669"/>
    <property type="project" value="InterPro"/>
</dbReference>
<dbReference type="Proteomes" id="UP000275846">
    <property type="component" value="Unassembled WGS sequence"/>
</dbReference>
<reference evidence="1 2" key="2">
    <citation type="submission" date="2018-11" db="EMBL/GenBank/DDBJ databases">
        <authorList>
            <consortium name="Pathogen Informatics"/>
        </authorList>
    </citation>
    <scope>NUCLEOTIDE SEQUENCE [LARGE SCALE GENOMIC DNA]</scope>
    <source>
        <strain evidence="1 2">NST_G2</strain>
    </source>
</reference>
<dbReference type="Gene3D" id="4.10.280.10">
    <property type="entry name" value="Helix-loop-helix DNA-binding domain"/>
    <property type="match status" value="1"/>
</dbReference>
<keyword evidence="2" id="KW-1185">Reference proteome</keyword>
<dbReference type="AlphaFoldDB" id="A0A183SXY8"/>
<name>A0A183SXY8_SCHSO</name>
<organism evidence="3">
    <name type="scientific">Schistocephalus solidus</name>
    <name type="common">Tapeworm</name>
    <dbReference type="NCBI Taxonomy" id="70667"/>
    <lineage>
        <taxon>Eukaryota</taxon>
        <taxon>Metazoa</taxon>
        <taxon>Spiralia</taxon>
        <taxon>Lophotrochozoa</taxon>
        <taxon>Platyhelminthes</taxon>
        <taxon>Cestoda</taxon>
        <taxon>Eucestoda</taxon>
        <taxon>Diphyllobothriidea</taxon>
        <taxon>Diphyllobothriidae</taxon>
        <taxon>Schistocephalus</taxon>
    </lineage>
</organism>
<dbReference type="EMBL" id="UYSU01035032">
    <property type="protein sequence ID" value="VDL95471.1"/>
    <property type="molecule type" value="Genomic_DNA"/>
</dbReference>
<dbReference type="WBParaSite" id="SSLN_0000943501-mRNA-1">
    <property type="protein sequence ID" value="SSLN_0000943501-mRNA-1"/>
    <property type="gene ID" value="SSLN_0000943501"/>
</dbReference>
<evidence type="ECO:0000313" key="2">
    <source>
        <dbReference type="Proteomes" id="UP000275846"/>
    </source>
</evidence>
<evidence type="ECO:0000313" key="3">
    <source>
        <dbReference type="WBParaSite" id="SSLN_0000943501-mRNA-1"/>
    </source>
</evidence>
<gene>
    <name evidence="1" type="ORF">SSLN_LOCUS9086</name>
</gene>
<reference evidence="3" key="1">
    <citation type="submission" date="2016-06" db="UniProtKB">
        <authorList>
            <consortium name="WormBaseParasite"/>
        </authorList>
    </citation>
    <scope>IDENTIFICATION</scope>
</reference>
<evidence type="ECO:0000313" key="1">
    <source>
        <dbReference type="EMBL" id="VDL95471.1"/>
    </source>
</evidence>
<dbReference type="STRING" id="70667.A0A183SXY8"/>
<dbReference type="InterPro" id="IPR036638">
    <property type="entry name" value="HLH_DNA-bd_sf"/>
</dbReference>
<proteinExistence type="predicted"/>
<dbReference type="OrthoDB" id="5920083at2759"/>
<protein>
    <submittedName>
        <fullName evidence="3">BHLH domain-containing protein</fullName>
    </submittedName>
</protein>
<accession>A0A183SXY8</accession>
<sequence>MEALKARLVFDSDVPRITMLTILRKAAATIHILRQKNEYLEACEVGEKQRCAQLLKRRQALRKKLDSKRNRHLKIQSWRERNRNYSECSALTTSSEDSELDLVSRQQSVNAYNTLSNCAALPPTQMCTTDQFSHFGSTAYSVQPFRKVPHSPGAVLSPPCGADAYDASSSDSGFEEVTVTCTDETTTARPTTEEVETPTCGGIYTLQGYNAY</sequence>